<comment type="caution">
    <text evidence="1">The sequence shown here is derived from an EMBL/GenBank/DDBJ whole genome shotgun (WGS) entry which is preliminary data.</text>
</comment>
<proteinExistence type="predicted"/>
<keyword evidence="2" id="KW-1185">Reference proteome</keyword>
<dbReference type="Proteomes" id="UP000735302">
    <property type="component" value="Unassembled WGS sequence"/>
</dbReference>
<sequence>MYIKFGSSFAVLPMTFVDSHVRASKKVNINYFVDLSLNRDGSIAEGQCDCAEGSGQHTTCKNIVIVLLALVDHSMNVPVMTYVSSTQKLQSFHTCKPLPGSPIIARDRPINLKQKRSRDPRPASCRNDPRYQHLFRNVVMVDEKTCEMPFFFFQAFKGKCGTQG</sequence>
<dbReference type="EMBL" id="BLXT01007596">
    <property type="protein sequence ID" value="GFO40263.1"/>
    <property type="molecule type" value="Genomic_DNA"/>
</dbReference>
<evidence type="ECO:0000313" key="2">
    <source>
        <dbReference type="Proteomes" id="UP000735302"/>
    </source>
</evidence>
<evidence type="ECO:0000313" key="1">
    <source>
        <dbReference type="EMBL" id="GFO40263.1"/>
    </source>
</evidence>
<evidence type="ECO:0008006" key="3">
    <source>
        <dbReference type="Google" id="ProtNLM"/>
    </source>
</evidence>
<accession>A0AAV4D7X8</accession>
<gene>
    <name evidence="1" type="ORF">PoB_006676800</name>
</gene>
<reference evidence="1 2" key="1">
    <citation type="journal article" date="2021" name="Elife">
        <title>Chloroplast acquisition without the gene transfer in kleptoplastic sea slugs, Plakobranchus ocellatus.</title>
        <authorList>
            <person name="Maeda T."/>
            <person name="Takahashi S."/>
            <person name="Yoshida T."/>
            <person name="Shimamura S."/>
            <person name="Takaki Y."/>
            <person name="Nagai Y."/>
            <person name="Toyoda A."/>
            <person name="Suzuki Y."/>
            <person name="Arimoto A."/>
            <person name="Ishii H."/>
            <person name="Satoh N."/>
            <person name="Nishiyama T."/>
            <person name="Hasebe M."/>
            <person name="Maruyama T."/>
            <person name="Minagawa J."/>
            <person name="Obokata J."/>
            <person name="Shigenobu S."/>
        </authorList>
    </citation>
    <scope>NUCLEOTIDE SEQUENCE [LARGE SCALE GENOMIC DNA]</scope>
</reference>
<dbReference type="AlphaFoldDB" id="A0AAV4D7X8"/>
<name>A0AAV4D7X8_9GAST</name>
<protein>
    <recommendedName>
        <fullName evidence="3">SWIM-type domain-containing protein</fullName>
    </recommendedName>
</protein>
<organism evidence="1 2">
    <name type="scientific">Plakobranchus ocellatus</name>
    <dbReference type="NCBI Taxonomy" id="259542"/>
    <lineage>
        <taxon>Eukaryota</taxon>
        <taxon>Metazoa</taxon>
        <taxon>Spiralia</taxon>
        <taxon>Lophotrochozoa</taxon>
        <taxon>Mollusca</taxon>
        <taxon>Gastropoda</taxon>
        <taxon>Heterobranchia</taxon>
        <taxon>Euthyneura</taxon>
        <taxon>Panpulmonata</taxon>
        <taxon>Sacoglossa</taxon>
        <taxon>Placobranchoidea</taxon>
        <taxon>Plakobranchidae</taxon>
        <taxon>Plakobranchus</taxon>
    </lineage>
</organism>